<feature type="region of interest" description="Disordered" evidence="2">
    <location>
        <begin position="1"/>
        <end position="26"/>
    </location>
</feature>
<organism evidence="4 5">
    <name type="scientific">Tranquillimonas alkanivorans</name>
    <dbReference type="NCBI Taxonomy" id="441119"/>
    <lineage>
        <taxon>Bacteria</taxon>
        <taxon>Pseudomonadati</taxon>
        <taxon>Pseudomonadota</taxon>
        <taxon>Alphaproteobacteria</taxon>
        <taxon>Rhodobacterales</taxon>
        <taxon>Roseobacteraceae</taxon>
        <taxon>Tranquillimonas</taxon>
    </lineage>
</organism>
<evidence type="ECO:0000313" key="5">
    <source>
        <dbReference type="Proteomes" id="UP000199356"/>
    </source>
</evidence>
<reference evidence="4 5" key="1">
    <citation type="submission" date="2016-10" db="EMBL/GenBank/DDBJ databases">
        <authorList>
            <person name="de Groot N.N."/>
        </authorList>
    </citation>
    <scope>NUCLEOTIDE SEQUENCE [LARGE SCALE GENOMIC DNA]</scope>
    <source>
        <strain evidence="4 5">DSM 19547</strain>
    </source>
</reference>
<keyword evidence="1" id="KW-0378">Hydrolase</keyword>
<feature type="domain" description="Tyrosine specific protein phosphatases" evidence="3">
    <location>
        <begin position="121"/>
        <end position="172"/>
    </location>
</feature>
<dbReference type="EMBL" id="FOXA01000002">
    <property type="protein sequence ID" value="SFP06831.1"/>
    <property type="molecule type" value="Genomic_DNA"/>
</dbReference>
<accession>A0A1I5MCX9</accession>
<dbReference type="AlphaFoldDB" id="A0A1I5MCX9"/>
<dbReference type="PROSITE" id="PS50056">
    <property type="entry name" value="TYR_PHOSPHATASE_2"/>
    <property type="match status" value="1"/>
</dbReference>
<proteinExistence type="predicted"/>
<evidence type="ECO:0000256" key="1">
    <source>
        <dbReference type="ARBA" id="ARBA00022801"/>
    </source>
</evidence>
<sequence>MHSGIAQRAKQMWRRASRPEGAEIATPEGRRAALRHFHLFDHAFLRVLWSNQAQVAPGVYRSNQPDPRRVARYADMGIRTIISLRGRSRRSYTLLEEEACARHDIALVTRQIGGKRLSEKDRLLDLLDAFREVEKPFLIHCKSGADRAGFAAALYLLAEEGASVGEARRQLHWRHFHWRNSVYGILDHALDAYEADSRATPMGIRDWIETRYDPERLTAEWKAQTGR</sequence>
<dbReference type="STRING" id="441119.SAMN04488047_102189"/>
<dbReference type="Pfam" id="PF22784">
    <property type="entry name" value="PTP-SAK"/>
    <property type="match status" value="1"/>
</dbReference>
<gene>
    <name evidence="4" type="ORF">SAMN04488047_102189</name>
</gene>
<evidence type="ECO:0000313" key="4">
    <source>
        <dbReference type="EMBL" id="SFP06831.1"/>
    </source>
</evidence>
<dbReference type="SUPFAM" id="SSF52799">
    <property type="entry name" value="(Phosphotyrosine protein) phosphatases II"/>
    <property type="match status" value="1"/>
</dbReference>
<dbReference type="OrthoDB" id="9814896at2"/>
<protein>
    <submittedName>
        <fullName evidence="4">Tyrosine phosphatase family protein</fullName>
    </submittedName>
</protein>
<dbReference type="GO" id="GO:0016791">
    <property type="term" value="F:phosphatase activity"/>
    <property type="evidence" value="ECO:0007669"/>
    <property type="project" value="UniProtKB-ARBA"/>
</dbReference>
<dbReference type="RefSeq" id="WP_093418304.1">
    <property type="nucleotide sequence ID" value="NZ_FOXA01000002.1"/>
</dbReference>
<evidence type="ECO:0000256" key="2">
    <source>
        <dbReference type="SAM" id="MobiDB-lite"/>
    </source>
</evidence>
<keyword evidence="5" id="KW-1185">Reference proteome</keyword>
<name>A0A1I5MCX9_9RHOB</name>
<dbReference type="InterPro" id="IPR029021">
    <property type="entry name" value="Prot-tyrosine_phosphatase-like"/>
</dbReference>
<dbReference type="Gene3D" id="3.90.190.10">
    <property type="entry name" value="Protein tyrosine phosphatase superfamily"/>
    <property type="match status" value="1"/>
</dbReference>
<dbReference type="InterPro" id="IPR057023">
    <property type="entry name" value="PTP-SAK"/>
</dbReference>
<dbReference type="Proteomes" id="UP000199356">
    <property type="component" value="Unassembled WGS sequence"/>
</dbReference>
<dbReference type="InterPro" id="IPR000387">
    <property type="entry name" value="Tyr_Pase_dom"/>
</dbReference>
<evidence type="ECO:0000259" key="3">
    <source>
        <dbReference type="PROSITE" id="PS50056"/>
    </source>
</evidence>